<dbReference type="InterPro" id="IPR011993">
    <property type="entry name" value="PH-like_dom_sf"/>
</dbReference>
<sequence>MKGAWSPWPAGPRTRCRPRCGPGWGTCARSSSPSASSRALTGCRRSRGGWSPQPRRPHHRRRRRPPRPPRPPWWRSRSGRGWSARSQLIARRSCPGGGGPRGKSRLINQRRLRGGGGRSGRSQRSTRRHTALPWAATSRWSDGASGVSGAWSGRSPVNRRCPSEETWSRGRPPWLTLWNSCRRKRQAQGCLLGSWMSLYCVLSKGELGFYKDSKGPASGSTHGGEPLLSLHKATSEVASDYKKKKHVFKLQTQDGSEFLLQAKDEEEMNGWLEAVSVSVAEHAEIARWSQTLPTTSSTDEGNPKREGGDRRASGRRK</sequence>
<dbReference type="Gene3D" id="2.30.29.30">
    <property type="entry name" value="Pleckstrin-homology domain (PH domain)/Phosphotyrosine-binding domain (PTB)"/>
    <property type="match status" value="1"/>
</dbReference>
<feature type="region of interest" description="Disordered" evidence="2">
    <location>
        <begin position="145"/>
        <end position="165"/>
    </location>
</feature>
<feature type="compositionally biased region" description="Basic residues" evidence="2">
    <location>
        <begin position="102"/>
        <end position="113"/>
    </location>
</feature>
<gene>
    <name evidence="5" type="primary">LOC116530611</name>
</gene>
<protein>
    <submittedName>
        <fullName evidence="5">Spectrin beta chain, non-erythrocytic 1-like</fullName>
    </submittedName>
</protein>
<keyword evidence="1" id="KW-0343">GTPase activation</keyword>
<evidence type="ECO:0000313" key="4">
    <source>
        <dbReference type="Proteomes" id="UP000504640"/>
    </source>
</evidence>
<reference evidence="5" key="1">
    <citation type="submission" date="2025-08" db="UniProtKB">
        <authorList>
            <consortium name="RefSeq"/>
        </authorList>
    </citation>
    <scope>IDENTIFICATION</scope>
    <source>
        <tissue evidence="5">Blood</tissue>
    </source>
</reference>
<feature type="region of interest" description="Disordered" evidence="2">
    <location>
        <begin position="1"/>
        <end position="131"/>
    </location>
</feature>
<dbReference type="Proteomes" id="UP000504640">
    <property type="component" value="Unplaced"/>
</dbReference>
<dbReference type="AlphaFoldDB" id="A0A6J3FGR7"/>
<dbReference type="GO" id="GO:0005737">
    <property type="term" value="C:cytoplasm"/>
    <property type="evidence" value="ECO:0007669"/>
    <property type="project" value="TreeGrafter"/>
</dbReference>
<accession>A0A6J3FGR7</accession>
<dbReference type="PANTHER" id="PTHR23176">
    <property type="entry name" value="RHO/RAC/CDC GTPASE-ACTIVATING PROTEIN"/>
    <property type="match status" value="1"/>
</dbReference>
<dbReference type="Pfam" id="PF15410">
    <property type="entry name" value="PH_9"/>
    <property type="match status" value="1"/>
</dbReference>
<dbReference type="SMART" id="SM00233">
    <property type="entry name" value="PH"/>
    <property type="match status" value="1"/>
</dbReference>
<evidence type="ECO:0000313" key="5">
    <source>
        <dbReference type="RefSeq" id="XP_032104630.1"/>
    </source>
</evidence>
<dbReference type="PANTHER" id="PTHR23176:SF129">
    <property type="entry name" value="RHO GTPASE ACTIVATING PROTEIN AT 16F, ISOFORM E-RELATED"/>
    <property type="match status" value="1"/>
</dbReference>
<evidence type="ECO:0000256" key="1">
    <source>
        <dbReference type="ARBA" id="ARBA00022468"/>
    </source>
</evidence>
<feature type="region of interest" description="Disordered" evidence="2">
    <location>
        <begin position="287"/>
        <end position="317"/>
    </location>
</feature>
<evidence type="ECO:0000256" key="2">
    <source>
        <dbReference type="SAM" id="MobiDB-lite"/>
    </source>
</evidence>
<name>A0A6J3FGR7_SAPAP</name>
<feature type="compositionally biased region" description="Basic residues" evidence="2">
    <location>
        <begin position="55"/>
        <end position="67"/>
    </location>
</feature>
<feature type="compositionally biased region" description="Low complexity" evidence="2">
    <location>
        <begin position="73"/>
        <end position="94"/>
    </location>
</feature>
<feature type="compositionally biased region" description="Basic and acidic residues" evidence="2">
    <location>
        <begin position="301"/>
        <end position="317"/>
    </location>
</feature>
<feature type="compositionally biased region" description="Low complexity" evidence="2">
    <location>
        <begin position="19"/>
        <end position="39"/>
    </location>
</feature>
<proteinExistence type="predicted"/>
<dbReference type="InterPro" id="IPR041681">
    <property type="entry name" value="PH_9"/>
</dbReference>
<dbReference type="FunFam" id="2.30.29.30:FF:000024">
    <property type="entry name" value="Spectrin beta chain"/>
    <property type="match status" value="1"/>
</dbReference>
<keyword evidence="4" id="KW-1185">Reference proteome</keyword>
<dbReference type="GO" id="GO:0005096">
    <property type="term" value="F:GTPase activator activity"/>
    <property type="evidence" value="ECO:0007669"/>
    <property type="project" value="UniProtKB-KW"/>
</dbReference>
<dbReference type="PROSITE" id="PS50003">
    <property type="entry name" value="PH_DOMAIN"/>
    <property type="match status" value="1"/>
</dbReference>
<feature type="domain" description="PH" evidence="3">
    <location>
        <begin position="194"/>
        <end position="280"/>
    </location>
</feature>
<dbReference type="CDD" id="cd10571">
    <property type="entry name" value="PH_beta_spectrin"/>
    <property type="match status" value="1"/>
</dbReference>
<dbReference type="SUPFAM" id="SSF50729">
    <property type="entry name" value="PH domain-like"/>
    <property type="match status" value="1"/>
</dbReference>
<feature type="compositionally biased region" description="Polar residues" evidence="2">
    <location>
        <begin position="288"/>
        <end position="300"/>
    </location>
</feature>
<dbReference type="InterPro" id="IPR001849">
    <property type="entry name" value="PH_domain"/>
</dbReference>
<dbReference type="RefSeq" id="XP_032104630.1">
    <property type="nucleotide sequence ID" value="XM_032248739.1"/>
</dbReference>
<organism evidence="4 5">
    <name type="scientific">Sapajus apella</name>
    <name type="common">Brown-capped capuchin</name>
    <name type="synonym">Cebus apella</name>
    <dbReference type="NCBI Taxonomy" id="9515"/>
    <lineage>
        <taxon>Eukaryota</taxon>
        <taxon>Metazoa</taxon>
        <taxon>Chordata</taxon>
        <taxon>Craniata</taxon>
        <taxon>Vertebrata</taxon>
        <taxon>Euteleostomi</taxon>
        <taxon>Mammalia</taxon>
        <taxon>Eutheria</taxon>
        <taxon>Euarchontoglires</taxon>
        <taxon>Primates</taxon>
        <taxon>Haplorrhini</taxon>
        <taxon>Platyrrhini</taxon>
        <taxon>Cebidae</taxon>
        <taxon>Cebinae</taxon>
        <taxon>Sapajus</taxon>
    </lineage>
</organism>
<evidence type="ECO:0000259" key="3">
    <source>
        <dbReference type="PROSITE" id="PS50003"/>
    </source>
</evidence>
<dbReference type="InterPro" id="IPR050729">
    <property type="entry name" value="Rho-GAP"/>
</dbReference>
<dbReference type="GeneID" id="116530611"/>